<dbReference type="CDD" id="cd14007">
    <property type="entry name" value="STKc_Aurora"/>
    <property type="match status" value="1"/>
</dbReference>
<comment type="similarity">
    <text evidence="10">Belongs to the protein kinase superfamily. Ser/Thr protein kinase family. Aurora subfamily.</text>
</comment>
<dbReference type="Proteomes" id="UP001303046">
    <property type="component" value="Unassembled WGS sequence"/>
</dbReference>
<feature type="domain" description="Protein kinase" evidence="11">
    <location>
        <begin position="56"/>
        <end position="326"/>
    </location>
</feature>
<dbReference type="InterPro" id="IPR017441">
    <property type="entry name" value="Protein_kinase_ATP_BS"/>
</dbReference>
<comment type="caution">
    <text evidence="12">The sequence shown here is derived from an EMBL/GenBank/DDBJ whole genome shotgun (WGS) entry which is preliminary data.</text>
</comment>
<dbReference type="EMBL" id="JAVFWL010000003">
    <property type="protein sequence ID" value="KAK6741138.1"/>
    <property type="molecule type" value="Genomic_DNA"/>
</dbReference>
<dbReference type="InterPro" id="IPR008271">
    <property type="entry name" value="Ser/Thr_kinase_AS"/>
</dbReference>
<organism evidence="12 13">
    <name type="scientific">Necator americanus</name>
    <name type="common">Human hookworm</name>
    <dbReference type="NCBI Taxonomy" id="51031"/>
    <lineage>
        <taxon>Eukaryota</taxon>
        <taxon>Metazoa</taxon>
        <taxon>Ecdysozoa</taxon>
        <taxon>Nematoda</taxon>
        <taxon>Chromadorea</taxon>
        <taxon>Rhabditida</taxon>
        <taxon>Rhabditina</taxon>
        <taxon>Rhabditomorpha</taxon>
        <taxon>Strongyloidea</taxon>
        <taxon>Ancylostomatidae</taxon>
        <taxon>Bunostominae</taxon>
        <taxon>Necator</taxon>
    </lineage>
</organism>
<evidence type="ECO:0000256" key="6">
    <source>
        <dbReference type="ARBA" id="ARBA00047899"/>
    </source>
</evidence>
<proteinExistence type="inferred from homology"/>
<dbReference type="Gene3D" id="1.10.510.10">
    <property type="entry name" value="Transferase(Phosphotransferase) domain 1"/>
    <property type="match status" value="1"/>
</dbReference>
<keyword evidence="3 8" id="KW-0547">Nucleotide-binding</keyword>
<comment type="catalytic activity">
    <reaction evidence="6 10">
        <text>L-threonyl-[protein] + ATP = O-phospho-L-threonyl-[protein] + ADP + H(+)</text>
        <dbReference type="Rhea" id="RHEA:46608"/>
        <dbReference type="Rhea" id="RHEA-COMP:11060"/>
        <dbReference type="Rhea" id="RHEA-COMP:11605"/>
        <dbReference type="ChEBI" id="CHEBI:15378"/>
        <dbReference type="ChEBI" id="CHEBI:30013"/>
        <dbReference type="ChEBI" id="CHEBI:30616"/>
        <dbReference type="ChEBI" id="CHEBI:61977"/>
        <dbReference type="ChEBI" id="CHEBI:456216"/>
        <dbReference type="EC" id="2.7.11.1"/>
    </reaction>
</comment>
<dbReference type="EC" id="2.7.11.1" evidence="10"/>
<dbReference type="SUPFAM" id="SSF56112">
    <property type="entry name" value="Protein kinase-like (PK-like)"/>
    <property type="match status" value="1"/>
</dbReference>
<keyword evidence="2 10" id="KW-0808">Transferase</keyword>
<keyword evidence="13" id="KW-1185">Reference proteome</keyword>
<evidence type="ECO:0000256" key="7">
    <source>
        <dbReference type="ARBA" id="ARBA00048679"/>
    </source>
</evidence>
<evidence type="ECO:0000256" key="10">
    <source>
        <dbReference type="RuleBase" id="RU367134"/>
    </source>
</evidence>
<name>A0ABR1CTR2_NECAM</name>
<dbReference type="PROSITE" id="PS00107">
    <property type="entry name" value="PROTEIN_KINASE_ATP"/>
    <property type="match status" value="1"/>
</dbReference>
<feature type="binding site" evidence="8">
    <location>
        <position position="85"/>
    </location>
    <ligand>
        <name>ATP</name>
        <dbReference type="ChEBI" id="CHEBI:30616"/>
    </ligand>
</feature>
<dbReference type="PROSITE" id="PS50011">
    <property type="entry name" value="PROTEIN_KINASE_DOM"/>
    <property type="match status" value="1"/>
</dbReference>
<sequence length="332" mass="37841">MLIIHRDGAVHITSSLVVHRVVLLFQNKINQIAANSADECSTSTNSRPRMWTLDDFDIAYSIGRGRFGSVFAVRSKKEKFFIAIKVVLTRLHLQSQPNVTQRVAEEVLFKRTIDENKMREQVKDEIEIQYHLLHPNILRLKGFFHDLHRVFLITEFARGGSLDVRIRREGKLNEYEASRYIRQLTDALCYCHTKRVIHRDVKPENIFLDGSGNIKLADFGYAIIATTARGPPCGTLEYMPPEIINEKAFNHTVDNWAVGVLLFEMLVGQSPFYSEDTANIVKAILACKFKVPVSIKEWPADLIKKLIVRNPAKRASLSEVITHPWITAMTGA</sequence>
<dbReference type="PANTHER" id="PTHR24350">
    <property type="entry name" value="SERINE/THREONINE-PROTEIN KINASE IAL-RELATED"/>
    <property type="match status" value="1"/>
</dbReference>
<keyword evidence="5 8" id="KW-0067">ATP-binding</keyword>
<evidence type="ECO:0000256" key="3">
    <source>
        <dbReference type="ARBA" id="ARBA00022741"/>
    </source>
</evidence>
<dbReference type="InterPro" id="IPR011009">
    <property type="entry name" value="Kinase-like_dom_sf"/>
</dbReference>
<keyword evidence="4 10" id="KW-0418">Kinase</keyword>
<dbReference type="InterPro" id="IPR000719">
    <property type="entry name" value="Prot_kinase_dom"/>
</dbReference>
<evidence type="ECO:0000256" key="5">
    <source>
        <dbReference type="ARBA" id="ARBA00022840"/>
    </source>
</evidence>
<evidence type="ECO:0000313" key="12">
    <source>
        <dbReference type="EMBL" id="KAK6741138.1"/>
    </source>
</evidence>
<dbReference type="InterPro" id="IPR030616">
    <property type="entry name" value="Aur-like"/>
</dbReference>
<gene>
    <name evidence="12" type="primary">Necator_chrIII.g9928</name>
    <name evidence="12" type="ORF">RB195_009163</name>
</gene>
<evidence type="ECO:0000256" key="4">
    <source>
        <dbReference type="ARBA" id="ARBA00022777"/>
    </source>
</evidence>
<comment type="catalytic activity">
    <reaction evidence="7 10">
        <text>L-seryl-[protein] + ATP = O-phospho-L-seryl-[protein] + ADP + H(+)</text>
        <dbReference type="Rhea" id="RHEA:17989"/>
        <dbReference type="Rhea" id="RHEA-COMP:9863"/>
        <dbReference type="Rhea" id="RHEA-COMP:11604"/>
        <dbReference type="ChEBI" id="CHEBI:15378"/>
        <dbReference type="ChEBI" id="CHEBI:29999"/>
        <dbReference type="ChEBI" id="CHEBI:30616"/>
        <dbReference type="ChEBI" id="CHEBI:83421"/>
        <dbReference type="ChEBI" id="CHEBI:456216"/>
        <dbReference type="EC" id="2.7.11.1"/>
    </reaction>
</comment>
<dbReference type="PROSITE" id="PS00108">
    <property type="entry name" value="PROTEIN_KINASE_ST"/>
    <property type="match status" value="1"/>
</dbReference>
<reference evidence="12 13" key="1">
    <citation type="submission" date="2023-08" db="EMBL/GenBank/DDBJ databases">
        <title>A Necator americanus chromosomal reference genome.</title>
        <authorList>
            <person name="Ilik V."/>
            <person name="Petrzelkova K.J."/>
            <person name="Pardy F."/>
            <person name="Fuh T."/>
            <person name="Niatou-Singa F.S."/>
            <person name="Gouil Q."/>
            <person name="Baker L."/>
            <person name="Ritchie M.E."/>
            <person name="Jex A.R."/>
            <person name="Gazzola D."/>
            <person name="Li H."/>
            <person name="Toshio Fujiwara R."/>
            <person name="Zhan B."/>
            <person name="Aroian R.V."/>
            <person name="Pafco B."/>
            <person name="Schwarz E.M."/>
        </authorList>
    </citation>
    <scope>NUCLEOTIDE SEQUENCE [LARGE SCALE GENOMIC DNA]</scope>
    <source>
        <strain evidence="12 13">Aroian</strain>
        <tissue evidence="12">Whole animal</tissue>
    </source>
</reference>
<evidence type="ECO:0000259" key="11">
    <source>
        <dbReference type="PROSITE" id="PS50011"/>
    </source>
</evidence>
<accession>A0ABR1CTR2</accession>
<evidence type="ECO:0000256" key="2">
    <source>
        <dbReference type="ARBA" id="ARBA00022679"/>
    </source>
</evidence>
<evidence type="ECO:0000256" key="8">
    <source>
        <dbReference type="PROSITE-ProRule" id="PRU10141"/>
    </source>
</evidence>
<keyword evidence="1 9" id="KW-0723">Serine/threonine-protein kinase</keyword>
<dbReference type="Pfam" id="PF00069">
    <property type="entry name" value="Pkinase"/>
    <property type="match status" value="1"/>
</dbReference>
<evidence type="ECO:0000313" key="13">
    <source>
        <dbReference type="Proteomes" id="UP001303046"/>
    </source>
</evidence>
<dbReference type="SMART" id="SM00220">
    <property type="entry name" value="S_TKc"/>
    <property type="match status" value="1"/>
</dbReference>
<protein>
    <recommendedName>
        <fullName evidence="10">Aurora kinase</fullName>
        <ecNumber evidence="10">2.7.11.1</ecNumber>
    </recommendedName>
</protein>
<evidence type="ECO:0000256" key="9">
    <source>
        <dbReference type="RuleBase" id="RU000304"/>
    </source>
</evidence>
<evidence type="ECO:0000256" key="1">
    <source>
        <dbReference type="ARBA" id="ARBA00022527"/>
    </source>
</evidence>